<evidence type="ECO:0000256" key="8">
    <source>
        <dbReference type="ARBA" id="ARBA00012242"/>
    </source>
</evidence>
<dbReference type="UniPathway" id="UPA00196"/>
<dbReference type="UniPathway" id="UPA00799">
    <property type="reaction ID" value="UER00773"/>
</dbReference>
<dbReference type="SFLD" id="SFLDS00005">
    <property type="entry name" value="Isoprenoid_Synthase_Type_I"/>
    <property type="match status" value="1"/>
</dbReference>
<comment type="catalytic activity">
    <reaction evidence="23">
        <text>all-trans-lycopene = gamma-carotene</text>
        <dbReference type="Rhea" id="RHEA:32219"/>
        <dbReference type="ChEBI" id="CHEBI:15948"/>
        <dbReference type="ChEBI" id="CHEBI:27740"/>
        <dbReference type="EC" id="5.5.1.19"/>
    </reaction>
</comment>
<evidence type="ECO:0000256" key="4">
    <source>
        <dbReference type="ARBA" id="ARBA00005172"/>
    </source>
</evidence>
<comment type="function">
    <text evidence="21">Mannosyltransferase involved in glycosylphosphatidylinositol-anchor biosynthesis. Transfers the first alpha-1,4-mannose to GlcN-acyl-PI during GPI precursor assembly. Required for cell wall integrity.</text>
</comment>
<evidence type="ECO:0000256" key="19">
    <source>
        <dbReference type="ARBA" id="ARBA00023235"/>
    </source>
</evidence>
<dbReference type="SFLD" id="SFLDG01212">
    <property type="entry name" value="Phytoene_synthase_like"/>
    <property type="match status" value="1"/>
</dbReference>
<dbReference type="EMBL" id="LXFE01000515">
    <property type="protein sequence ID" value="OLL25032.1"/>
    <property type="molecule type" value="Genomic_DNA"/>
</dbReference>
<evidence type="ECO:0000256" key="7">
    <source>
        <dbReference type="ARBA" id="ARBA00011071"/>
    </source>
</evidence>
<dbReference type="SUPFAM" id="SSF48576">
    <property type="entry name" value="Terpenoid synthases"/>
    <property type="match status" value="1"/>
</dbReference>
<evidence type="ECO:0000256" key="9">
    <source>
        <dbReference type="ARBA" id="ARBA00013797"/>
    </source>
</evidence>
<keyword evidence="17 26" id="KW-1133">Transmembrane helix</keyword>
<dbReference type="AlphaFoldDB" id="A0A1U7LR57"/>
<evidence type="ECO:0000256" key="25">
    <source>
        <dbReference type="ARBA" id="ARBA00032997"/>
    </source>
</evidence>
<evidence type="ECO:0000256" key="22">
    <source>
        <dbReference type="ARBA" id="ARBA00029313"/>
    </source>
</evidence>
<evidence type="ECO:0000256" key="2">
    <source>
        <dbReference type="ARBA" id="ARBA00004687"/>
    </source>
</evidence>
<comment type="similarity">
    <text evidence="5">In the N-terminal section; belongs to the lycopene beta-cyclase family.</text>
</comment>
<dbReference type="EC" id="5.5.1.19" evidence="8"/>
<keyword evidence="19" id="KW-0413">Isomerase</keyword>
<accession>A0A1U7LR57</accession>
<evidence type="ECO:0000313" key="27">
    <source>
        <dbReference type="EMBL" id="OLL25032.1"/>
    </source>
</evidence>
<evidence type="ECO:0000256" key="1">
    <source>
        <dbReference type="ARBA" id="ARBA00004477"/>
    </source>
</evidence>
<comment type="pathway">
    <text evidence="2">Glycolipid biosynthesis; glycosylphosphatidylinositol-anchor biosynthesis.</text>
</comment>
<feature type="transmembrane region" description="Helical" evidence="26">
    <location>
        <begin position="108"/>
        <end position="129"/>
    </location>
</feature>
<reference evidence="27 28" key="1">
    <citation type="submission" date="2016-04" db="EMBL/GenBank/DDBJ databases">
        <title>Evolutionary innovation and constraint leading to complex multicellularity in the Ascomycota.</title>
        <authorList>
            <person name="Cisse O."/>
            <person name="Nguyen A."/>
            <person name="Hewitt D.A."/>
            <person name="Jedd G."/>
            <person name="Stajich J.E."/>
        </authorList>
    </citation>
    <scope>NUCLEOTIDE SEQUENCE [LARGE SCALE GENOMIC DNA]</scope>
    <source>
        <strain evidence="27 28">DAH-3</strain>
    </source>
</reference>
<dbReference type="OrthoDB" id="1741594at2759"/>
<dbReference type="PANTHER" id="PTHR12886">
    <property type="entry name" value="PIG-M MANNOSYLTRANSFERASE"/>
    <property type="match status" value="1"/>
</dbReference>
<feature type="transmembrane region" description="Helical" evidence="26">
    <location>
        <begin position="141"/>
        <end position="159"/>
    </location>
</feature>
<evidence type="ECO:0000256" key="15">
    <source>
        <dbReference type="ARBA" id="ARBA00022746"/>
    </source>
</evidence>
<dbReference type="InterPro" id="IPR007704">
    <property type="entry name" value="PIG-M"/>
</dbReference>
<dbReference type="GO" id="GO:0004311">
    <property type="term" value="F:geranylgeranyl diphosphate synthase activity"/>
    <property type="evidence" value="ECO:0007669"/>
    <property type="project" value="InterPro"/>
</dbReference>
<keyword evidence="13 27" id="KW-0808">Transferase</keyword>
<evidence type="ECO:0000256" key="18">
    <source>
        <dbReference type="ARBA" id="ARBA00023136"/>
    </source>
</evidence>
<evidence type="ECO:0000256" key="17">
    <source>
        <dbReference type="ARBA" id="ARBA00022989"/>
    </source>
</evidence>
<dbReference type="GO" id="GO:0005789">
    <property type="term" value="C:endoplasmic reticulum membrane"/>
    <property type="evidence" value="ECO:0007669"/>
    <property type="project" value="UniProtKB-SubCell"/>
</dbReference>
<dbReference type="Gene3D" id="1.10.600.10">
    <property type="entry name" value="Farnesyl Diphosphate Synthase"/>
    <property type="match status" value="1"/>
</dbReference>
<feature type="transmembrane region" description="Helical" evidence="26">
    <location>
        <begin position="646"/>
        <end position="666"/>
    </location>
</feature>
<keyword evidence="20" id="KW-0511">Multifunctional enzyme</keyword>
<dbReference type="GO" id="GO:0016872">
    <property type="term" value="F:intramolecular lyase activity"/>
    <property type="evidence" value="ECO:0007669"/>
    <property type="project" value="InterPro"/>
</dbReference>
<dbReference type="Pfam" id="PF05007">
    <property type="entry name" value="Mannosyl_trans"/>
    <property type="match status" value="1"/>
</dbReference>
<sequence length="899" mass="102764">MEISYRSSTSLHDILARDSYVIKNGAWSYGSKSVLATVLHIPIEEYMFIVIQTLSTSIFYSMVCRFEEPAIMALKPYRQAWVLQHVPILVSIATAAIGWELAQIGTPTFYLGMILAWIFPVFAFLWWVAGPFALRRWRSSVISLIIPTVFLWVVDTIAIRDKVWKIADSTRTGYELWEYLPIEEAIFFAFTNVIVILGCAGFDRATTILYLKSTKNAPSHKLSYFFQLLQASFMYHERIDQSLIDDIDYCNKVLKNASSSFHTSSFLYPENIRQDLSVAYALCRIADDIVDENIHESNLERRRRLETLRDFVQTSFLSKEEFRRGQMPDLNRTIPDLSISRAALKVLASKVPREPFLELFNGLEMDIPGLSEDSNSTKELEITDIETLHKYCEGVASSVAEICTWIMLHDPDVSSPFPDDLIKDARKMGEVLQLVNISRDILTDALKGRTYIPSSQFSSLEDREQLISIGLSSNSSSIVRKTSHLPLKKYAKQIMQRANMIYTSSKHSIERIPNELRPGVYAMTSTYYEIGREVSNKCTKDGDYPLRSSISRTRRFWVLFKSIYNINAINIVMLVGFLLRAILLVYGIWQDGHSHLKYTDVDYFVFSDAASFFAKGGSPYERETYRYTPLLAWMLYPNTWGGLWKHFGKVLFAFGDLLSGYIIIKLLRRMGLPQRKAVLYSCIWTLNPMVAVISTRGNVEGLLGALTLLILDSFSKRRTILMGLWLGLAVHSKIYPFLYSTSLIWAMDEKYTECASFMQHTTIISRITFFFNRDRMTLGIVSLLTFGLLNSGMYYLYGLKFGDGILTDRYGASFLEHTYLYHFIRSDHRHNFSPYHLALYFASARGNAFSFSSLAFIPQLLTSLALIPLAFAKINLPATIFLQTFAFVAFNKVCTSQVG</sequence>
<keyword evidence="14 26" id="KW-0812">Transmembrane</keyword>
<evidence type="ECO:0000256" key="24">
    <source>
        <dbReference type="ARBA" id="ARBA00030167"/>
    </source>
</evidence>
<evidence type="ECO:0000256" key="12">
    <source>
        <dbReference type="ARBA" id="ARBA00022676"/>
    </source>
</evidence>
<evidence type="ECO:0000256" key="10">
    <source>
        <dbReference type="ARBA" id="ARBA00018909"/>
    </source>
</evidence>
<keyword evidence="12 27" id="KW-0328">Glycosyltransferase</keyword>
<comment type="similarity">
    <text evidence="6">In the C-terminal section; belongs to the phytoene/squalene synthase family.</text>
</comment>
<dbReference type="InterPro" id="IPR017825">
    <property type="entry name" value="Lycopene_cyclase_dom"/>
</dbReference>
<feature type="transmembrane region" description="Helical" evidence="26">
    <location>
        <begin position="849"/>
        <end position="872"/>
    </location>
</feature>
<comment type="subcellular location">
    <subcellularLocation>
        <location evidence="1">Endoplasmic reticulum membrane</location>
        <topology evidence="1">Multi-pass membrane protein</topology>
    </subcellularLocation>
</comment>
<evidence type="ECO:0000256" key="5">
    <source>
        <dbReference type="ARBA" id="ARBA00008247"/>
    </source>
</evidence>
<evidence type="ECO:0000256" key="6">
    <source>
        <dbReference type="ARBA" id="ARBA00008406"/>
    </source>
</evidence>
<feature type="transmembrane region" description="Helical" evidence="26">
    <location>
        <begin position="179"/>
        <end position="202"/>
    </location>
</feature>
<evidence type="ECO:0000256" key="11">
    <source>
        <dbReference type="ARBA" id="ARBA00022502"/>
    </source>
</evidence>
<evidence type="ECO:0000256" key="13">
    <source>
        <dbReference type="ARBA" id="ARBA00022679"/>
    </source>
</evidence>
<dbReference type="InterPro" id="IPR044843">
    <property type="entry name" value="Trans_IPPS_bact-type"/>
</dbReference>
<dbReference type="GO" id="GO:0051751">
    <property type="term" value="F:alpha-1,4-mannosyltransferase activity"/>
    <property type="evidence" value="ECO:0007669"/>
    <property type="project" value="InterPro"/>
</dbReference>
<dbReference type="PROSITE" id="PS01045">
    <property type="entry name" value="SQUALEN_PHYTOEN_SYN_2"/>
    <property type="match status" value="1"/>
</dbReference>
<keyword evidence="11" id="KW-0337">GPI-anchor biosynthesis</keyword>
<keyword evidence="15" id="KW-0125">Carotenoid biosynthesis</keyword>
<dbReference type="InterPro" id="IPR019845">
    <property type="entry name" value="Squalene/phytoene_synthase_CS"/>
</dbReference>
<dbReference type="OMA" id="CIVAWIS"/>
<feature type="transmembrane region" description="Helical" evidence="26">
    <location>
        <begin position="81"/>
        <end position="102"/>
    </location>
</feature>
<dbReference type="InterPro" id="IPR002060">
    <property type="entry name" value="Squ/phyt_synthse"/>
</dbReference>
<gene>
    <name evidence="27" type="ORF">NEOLI_000138</name>
</gene>
<evidence type="ECO:0000256" key="21">
    <source>
        <dbReference type="ARBA" id="ARBA00025399"/>
    </source>
</evidence>
<keyword evidence="18 26" id="KW-0472">Membrane</keyword>
<dbReference type="InterPro" id="IPR008949">
    <property type="entry name" value="Isoprenoid_synthase_dom_sf"/>
</dbReference>
<dbReference type="GO" id="GO:0016117">
    <property type="term" value="P:carotenoid biosynthetic process"/>
    <property type="evidence" value="ECO:0007669"/>
    <property type="project" value="UniProtKB-KW"/>
</dbReference>
<evidence type="ECO:0000256" key="14">
    <source>
        <dbReference type="ARBA" id="ARBA00022692"/>
    </source>
</evidence>
<feature type="transmembrane region" description="Helical" evidence="26">
    <location>
        <begin position="776"/>
        <end position="797"/>
    </location>
</feature>
<evidence type="ECO:0000256" key="3">
    <source>
        <dbReference type="ARBA" id="ARBA00005089"/>
    </source>
</evidence>
<protein>
    <recommendedName>
        <fullName evidence="10">Bifunctional lycopene cyclase/phytoene synthase</fullName>
        <ecNumber evidence="8">5.5.1.19</ecNumber>
    </recommendedName>
    <alternativeName>
        <fullName evidence="9">GPI mannosyltransferase 1</fullName>
    </alternativeName>
    <alternativeName>
        <fullName evidence="25">GPI mannosyltransferase I</fullName>
    </alternativeName>
    <alternativeName>
        <fullName evidence="24">Glycosylphosphatidylinositol-anchor biosynthesis protein 14</fullName>
    </alternativeName>
</protein>
<feature type="transmembrane region" description="Helical" evidence="26">
    <location>
        <begin position="719"/>
        <end position="738"/>
    </location>
</feature>
<comment type="pathway">
    <text evidence="4">Carotenoid biosynthesis; phytoene biosynthesis; all-trans-phytoene from geranylgeranyl diphosphate: step 1/1.</text>
</comment>
<dbReference type="Proteomes" id="UP000186594">
    <property type="component" value="Unassembled WGS sequence"/>
</dbReference>
<keyword evidence="16" id="KW-0256">Endoplasmic reticulum</keyword>
<keyword evidence="28" id="KW-1185">Reference proteome</keyword>
<evidence type="ECO:0000256" key="20">
    <source>
        <dbReference type="ARBA" id="ARBA00023268"/>
    </source>
</evidence>
<comment type="similarity">
    <text evidence="7">Belongs to the PIGM family.</text>
</comment>
<comment type="caution">
    <text evidence="27">The sequence shown here is derived from an EMBL/GenBank/DDBJ whole genome shotgun (WGS) entry which is preliminary data.</text>
</comment>
<comment type="catalytic activity">
    <reaction evidence="22">
        <text>gamma-carotene = all-trans-beta-carotene</text>
        <dbReference type="Rhea" id="RHEA:32239"/>
        <dbReference type="ChEBI" id="CHEBI:17579"/>
        <dbReference type="ChEBI" id="CHEBI:27740"/>
        <dbReference type="EC" id="5.5.1.19"/>
    </reaction>
</comment>
<feature type="transmembrane region" description="Helical" evidence="26">
    <location>
        <begin position="678"/>
        <end position="699"/>
    </location>
</feature>
<evidence type="ECO:0000313" key="28">
    <source>
        <dbReference type="Proteomes" id="UP000186594"/>
    </source>
</evidence>
<dbReference type="SFLD" id="SFLDG01018">
    <property type="entry name" value="Squalene/Phytoene_Synthase_Lik"/>
    <property type="match status" value="1"/>
</dbReference>
<feature type="transmembrane region" description="Helical" evidence="26">
    <location>
        <begin position="564"/>
        <end position="589"/>
    </location>
</feature>
<dbReference type="GO" id="GO:0045436">
    <property type="term" value="F:lycopene beta cyclase activity"/>
    <property type="evidence" value="ECO:0007669"/>
    <property type="project" value="UniProtKB-ARBA"/>
</dbReference>
<dbReference type="UniPathway" id="UPA00802"/>
<name>A0A1U7LR57_NEOID</name>
<dbReference type="STRING" id="1198029.A0A1U7LR57"/>
<evidence type="ECO:0000256" key="26">
    <source>
        <dbReference type="SAM" id="Phobius"/>
    </source>
</evidence>
<comment type="pathway">
    <text evidence="3">Carotenoid biosynthesis; beta-carotene biosynthesis.</text>
</comment>
<dbReference type="GO" id="GO:0004376">
    <property type="term" value="F:GPI mannosyltransferase activity"/>
    <property type="evidence" value="ECO:0007669"/>
    <property type="project" value="InterPro"/>
</dbReference>
<dbReference type="Pfam" id="PF00494">
    <property type="entry name" value="SQS_PSY"/>
    <property type="match status" value="1"/>
</dbReference>
<dbReference type="GO" id="GO:0006506">
    <property type="term" value="P:GPI anchor biosynthetic process"/>
    <property type="evidence" value="ECO:0007669"/>
    <property type="project" value="UniProtKB-UniPathway"/>
</dbReference>
<evidence type="ECO:0000256" key="23">
    <source>
        <dbReference type="ARBA" id="ARBA00029335"/>
    </source>
</evidence>
<dbReference type="PANTHER" id="PTHR12886:SF0">
    <property type="entry name" value="GPI MANNOSYLTRANSFERASE 1"/>
    <property type="match status" value="1"/>
</dbReference>
<dbReference type="GO" id="GO:1990529">
    <property type="term" value="C:glycosylphosphatidylinositol-mannosyltransferase I complex"/>
    <property type="evidence" value="ECO:0007669"/>
    <property type="project" value="TreeGrafter"/>
</dbReference>
<proteinExistence type="inferred from homology"/>
<organism evidence="27 28">
    <name type="scientific">Neolecta irregularis (strain DAH-3)</name>
    <dbReference type="NCBI Taxonomy" id="1198029"/>
    <lineage>
        <taxon>Eukaryota</taxon>
        <taxon>Fungi</taxon>
        <taxon>Dikarya</taxon>
        <taxon>Ascomycota</taxon>
        <taxon>Taphrinomycotina</taxon>
        <taxon>Neolectales</taxon>
        <taxon>Neolectaceae</taxon>
        <taxon>Neolecta</taxon>
    </lineage>
</organism>
<dbReference type="NCBIfam" id="TIGR03462">
    <property type="entry name" value="CarR_dom_SF"/>
    <property type="match status" value="1"/>
</dbReference>
<evidence type="ECO:0000256" key="16">
    <source>
        <dbReference type="ARBA" id="ARBA00022824"/>
    </source>
</evidence>